<evidence type="ECO:0000256" key="1">
    <source>
        <dbReference type="ARBA" id="ARBA00006484"/>
    </source>
</evidence>
<dbReference type="GO" id="GO:0016616">
    <property type="term" value="F:oxidoreductase activity, acting on the CH-OH group of donors, NAD or NADP as acceptor"/>
    <property type="evidence" value="ECO:0007669"/>
    <property type="project" value="TreeGrafter"/>
</dbReference>
<dbReference type="PANTHER" id="PTHR24322:SF736">
    <property type="entry name" value="RETINOL DEHYDROGENASE 10"/>
    <property type="match status" value="1"/>
</dbReference>
<dbReference type="Gene3D" id="3.40.50.720">
    <property type="entry name" value="NAD(P)-binding Rossmann-like Domain"/>
    <property type="match status" value="1"/>
</dbReference>
<dbReference type="PANTHER" id="PTHR24322">
    <property type="entry name" value="PKSB"/>
    <property type="match status" value="1"/>
</dbReference>
<reference evidence="3" key="1">
    <citation type="journal article" date="2014" name="Front. Microbiol.">
        <title>High frequency of phylogenetically diverse reductive dehalogenase-homologous genes in deep subseafloor sedimentary metagenomes.</title>
        <authorList>
            <person name="Kawai M."/>
            <person name="Futagami T."/>
            <person name="Toyoda A."/>
            <person name="Takaki Y."/>
            <person name="Nishi S."/>
            <person name="Hori S."/>
            <person name="Arai W."/>
            <person name="Tsubouchi T."/>
            <person name="Morono Y."/>
            <person name="Uchiyama I."/>
            <person name="Ito T."/>
            <person name="Fujiyama A."/>
            <person name="Inagaki F."/>
            <person name="Takami H."/>
        </authorList>
    </citation>
    <scope>NUCLEOTIDE SEQUENCE</scope>
    <source>
        <strain evidence="3">Expedition CK06-06</strain>
    </source>
</reference>
<sequence length="66" mass="7005">MKDFTNKVAAITGAGSGIGQELALELARRQCHLALCCDRNMEGLQKTANQARACGVNVTSQRVDVA</sequence>
<dbReference type="EMBL" id="BART01038290">
    <property type="protein sequence ID" value="GAH05355.1"/>
    <property type="molecule type" value="Genomic_DNA"/>
</dbReference>
<comment type="caution">
    <text evidence="3">The sequence shown here is derived from an EMBL/GenBank/DDBJ whole genome shotgun (WGS) entry which is preliminary data.</text>
</comment>
<dbReference type="InterPro" id="IPR002347">
    <property type="entry name" value="SDR_fam"/>
</dbReference>
<gene>
    <name evidence="3" type="ORF">S01H4_63595</name>
</gene>
<dbReference type="GO" id="GO:0005811">
    <property type="term" value="C:lipid droplet"/>
    <property type="evidence" value="ECO:0007669"/>
    <property type="project" value="TreeGrafter"/>
</dbReference>
<evidence type="ECO:0008006" key="4">
    <source>
        <dbReference type="Google" id="ProtNLM"/>
    </source>
</evidence>
<dbReference type="AlphaFoldDB" id="X1DAM8"/>
<organism evidence="3">
    <name type="scientific">marine sediment metagenome</name>
    <dbReference type="NCBI Taxonomy" id="412755"/>
    <lineage>
        <taxon>unclassified sequences</taxon>
        <taxon>metagenomes</taxon>
        <taxon>ecological metagenomes</taxon>
    </lineage>
</organism>
<evidence type="ECO:0000256" key="2">
    <source>
        <dbReference type="ARBA" id="ARBA00023002"/>
    </source>
</evidence>
<protein>
    <recommendedName>
        <fullName evidence="4">Short-chain dehydrogenase/reductase SDR</fullName>
    </recommendedName>
</protein>
<name>X1DAM8_9ZZZZ</name>
<proteinExistence type="inferred from homology"/>
<accession>X1DAM8</accession>
<comment type="similarity">
    <text evidence="1">Belongs to the short-chain dehydrogenases/reductases (SDR) family.</text>
</comment>
<dbReference type="SUPFAM" id="SSF51735">
    <property type="entry name" value="NAD(P)-binding Rossmann-fold domains"/>
    <property type="match status" value="1"/>
</dbReference>
<evidence type="ECO:0000313" key="3">
    <source>
        <dbReference type="EMBL" id="GAH05355.1"/>
    </source>
</evidence>
<feature type="non-terminal residue" evidence="3">
    <location>
        <position position="66"/>
    </location>
</feature>
<dbReference type="InterPro" id="IPR036291">
    <property type="entry name" value="NAD(P)-bd_dom_sf"/>
</dbReference>
<dbReference type="Pfam" id="PF00106">
    <property type="entry name" value="adh_short"/>
    <property type="match status" value="1"/>
</dbReference>
<keyword evidence="2" id="KW-0560">Oxidoreductase</keyword>